<keyword evidence="11" id="KW-0378">Hydrolase</keyword>
<evidence type="ECO:0000256" key="18">
    <source>
        <dbReference type="ARBA" id="ARBA00023172"/>
    </source>
</evidence>
<evidence type="ECO:0000256" key="17">
    <source>
        <dbReference type="ARBA" id="ARBA00023125"/>
    </source>
</evidence>
<dbReference type="InterPro" id="IPR039537">
    <property type="entry name" value="Retrotran_Ty1/copia-like"/>
</dbReference>
<keyword evidence="7" id="KW-0540">Nuclease</keyword>
<keyword evidence="6" id="KW-0548">Nucleotidyltransferase</keyword>
<evidence type="ECO:0000256" key="11">
    <source>
        <dbReference type="ARBA" id="ARBA00022801"/>
    </source>
</evidence>
<dbReference type="GO" id="GO:0005524">
    <property type="term" value="F:ATP binding"/>
    <property type="evidence" value="ECO:0007669"/>
    <property type="project" value="UniProtKB-KW"/>
</dbReference>
<dbReference type="Pfam" id="PF00665">
    <property type="entry name" value="rve"/>
    <property type="match status" value="1"/>
</dbReference>
<protein>
    <recommendedName>
        <fullName evidence="21">Integrase catalytic domain-containing protein</fullName>
    </recommendedName>
</protein>
<proteinExistence type="predicted"/>
<evidence type="ECO:0000256" key="6">
    <source>
        <dbReference type="ARBA" id="ARBA00022695"/>
    </source>
</evidence>
<keyword evidence="2" id="KW-0963">Cytoplasm</keyword>
<keyword evidence="23" id="KW-1185">Reference proteome</keyword>
<evidence type="ECO:0000256" key="2">
    <source>
        <dbReference type="ARBA" id="ARBA00022490"/>
    </source>
</evidence>
<keyword evidence="18" id="KW-0233">DNA recombination</keyword>
<keyword evidence="14" id="KW-0229">DNA integration</keyword>
<dbReference type="PANTHER" id="PTHR42648:SF11">
    <property type="entry name" value="TRANSPOSON TY4-P GAG-POL POLYPROTEIN"/>
    <property type="match status" value="1"/>
</dbReference>
<dbReference type="InterPro" id="IPR054722">
    <property type="entry name" value="PolX-like_BBD"/>
</dbReference>
<evidence type="ECO:0000313" key="22">
    <source>
        <dbReference type="EMBL" id="KAG7662885.1"/>
    </source>
</evidence>
<evidence type="ECO:0000256" key="19">
    <source>
        <dbReference type="ARBA" id="ARBA00048173"/>
    </source>
</evidence>
<gene>
    <name evidence="22" type="ORF">J8A68_003569</name>
</gene>
<keyword evidence="16" id="KW-0239">DNA-directed DNA polymerase</keyword>
<comment type="catalytic activity">
    <reaction evidence="19">
        <text>DNA(n) + a 2'-deoxyribonucleoside 5'-triphosphate = DNA(n+1) + diphosphate</text>
        <dbReference type="Rhea" id="RHEA:22508"/>
        <dbReference type="Rhea" id="RHEA-COMP:17339"/>
        <dbReference type="Rhea" id="RHEA-COMP:17340"/>
        <dbReference type="ChEBI" id="CHEBI:33019"/>
        <dbReference type="ChEBI" id="CHEBI:61560"/>
        <dbReference type="ChEBI" id="CHEBI:173112"/>
        <dbReference type="EC" id="2.7.7.49"/>
    </reaction>
</comment>
<evidence type="ECO:0000256" key="13">
    <source>
        <dbReference type="ARBA" id="ARBA00022842"/>
    </source>
</evidence>
<evidence type="ECO:0000256" key="16">
    <source>
        <dbReference type="ARBA" id="ARBA00022932"/>
    </source>
</evidence>
<keyword evidence="8" id="KW-0479">Metal-binding</keyword>
<dbReference type="AlphaFoldDB" id="A0A8J5UWD6"/>
<evidence type="ECO:0000256" key="1">
    <source>
        <dbReference type="ARBA" id="ARBA00002180"/>
    </source>
</evidence>
<dbReference type="InterPro" id="IPR001584">
    <property type="entry name" value="Integrase_cat-core"/>
</dbReference>
<keyword evidence="12" id="KW-0067">ATP-binding</keyword>
<comment type="function">
    <text evidence="1">The aspartyl protease (PR) mediates the proteolytic cleavages of the Gag and Gag-Pol polyproteins after assembly of the VLP.</text>
</comment>
<keyword evidence="5" id="KW-0808">Transferase</keyword>
<keyword evidence="10" id="KW-0255">Endonuclease</keyword>
<dbReference type="GO" id="GO:0032196">
    <property type="term" value="P:transposition"/>
    <property type="evidence" value="ECO:0007669"/>
    <property type="project" value="UniProtKB-KW"/>
</dbReference>
<evidence type="ECO:0000256" key="3">
    <source>
        <dbReference type="ARBA" id="ARBA00022578"/>
    </source>
</evidence>
<organism evidence="22 23">
    <name type="scientific">[Candida] subhashii</name>
    <dbReference type="NCBI Taxonomy" id="561895"/>
    <lineage>
        <taxon>Eukaryota</taxon>
        <taxon>Fungi</taxon>
        <taxon>Dikarya</taxon>
        <taxon>Ascomycota</taxon>
        <taxon>Saccharomycotina</taxon>
        <taxon>Pichiomycetes</taxon>
        <taxon>Debaryomycetaceae</taxon>
        <taxon>Spathaspora</taxon>
    </lineage>
</organism>
<evidence type="ECO:0000259" key="21">
    <source>
        <dbReference type="PROSITE" id="PS50994"/>
    </source>
</evidence>
<evidence type="ECO:0000256" key="12">
    <source>
        <dbReference type="ARBA" id="ARBA00022840"/>
    </source>
</evidence>
<keyword evidence="13" id="KW-0460">Magnesium</keyword>
<evidence type="ECO:0000256" key="5">
    <source>
        <dbReference type="ARBA" id="ARBA00022679"/>
    </source>
</evidence>
<evidence type="ECO:0000256" key="8">
    <source>
        <dbReference type="ARBA" id="ARBA00022723"/>
    </source>
</evidence>
<dbReference type="GO" id="GO:0003964">
    <property type="term" value="F:RNA-directed DNA polymerase activity"/>
    <property type="evidence" value="ECO:0007669"/>
    <property type="project" value="UniProtKB-KW"/>
</dbReference>
<evidence type="ECO:0000256" key="9">
    <source>
        <dbReference type="ARBA" id="ARBA00022741"/>
    </source>
</evidence>
<feature type="domain" description="Integrase catalytic" evidence="21">
    <location>
        <begin position="210"/>
        <end position="391"/>
    </location>
</feature>
<keyword evidence="15" id="KW-0695">RNA-directed DNA polymerase</keyword>
<dbReference type="GO" id="GO:0003677">
    <property type="term" value="F:DNA binding"/>
    <property type="evidence" value="ECO:0007669"/>
    <property type="project" value="UniProtKB-KW"/>
</dbReference>
<dbReference type="GO" id="GO:0015074">
    <property type="term" value="P:DNA integration"/>
    <property type="evidence" value="ECO:0007669"/>
    <property type="project" value="UniProtKB-KW"/>
</dbReference>
<dbReference type="GO" id="GO:0003887">
    <property type="term" value="F:DNA-directed DNA polymerase activity"/>
    <property type="evidence" value="ECO:0007669"/>
    <property type="project" value="UniProtKB-KW"/>
</dbReference>
<evidence type="ECO:0000256" key="15">
    <source>
        <dbReference type="ARBA" id="ARBA00022918"/>
    </source>
</evidence>
<dbReference type="GO" id="GO:0008233">
    <property type="term" value="F:peptidase activity"/>
    <property type="evidence" value="ECO:0007669"/>
    <property type="project" value="UniProtKB-KW"/>
</dbReference>
<dbReference type="Proteomes" id="UP000694255">
    <property type="component" value="Unassembled WGS sequence"/>
</dbReference>
<dbReference type="PANTHER" id="PTHR42648">
    <property type="entry name" value="TRANSPOSASE, PUTATIVE-RELATED"/>
    <property type="match status" value="1"/>
</dbReference>
<reference evidence="22 23" key="1">
    <citation type="journal article" date="2021" name="DNA Res.">
        <title>Genome analysis of Candida subhashii reveals its hybrid nature and dual mitochondrial genome conformations.</title>
        <authorList>
            <person name="Mixao V."/>
            <person name="Hegedusova E."/>
            <person name="Saus E."/>
            <person name="Pryszcz L.P."/>
            <person name="Cillingova A."/>
            <person name="Nosek J."/>
            <person name="Gabaldon T."/>
        </authorList>
    </citation>
    <scope>NUCLEOTIDE SEQUENCE [LARGE SCALE GENOMIC DNA]</scope>
    <source>
        <strain evidence="22 23">CBS 10753</strain>
    </source>
</reference>
<evidence type="ECO:0000256" key="20">
    <source>
        <dbReference type="ARBA" id="ARBA00049244"/>
    </source>
</evidence>
<dbReference type="GO" id="GO:0046872">
    <property type="term" value="F:metal ion binding"/>
    <property type="evidence" value="ECO:0007669"/>
    <property type="project" value="UniProtKB-KW"/>
</dbReference>
<dbReference type="GO" id="GO:0006310">
    <property type="term" value="P:DNA recombination"/>
    <property type="evidence" value="ECO:0007669"/>
    <property type="project" value="UniProtKB-KW"/>
</dbReference>
<evidence type="ECO:0000256" key="10">
    <source>
        <dbReference type="ARBA" id="ARBA00022759"/>
    </source>
</evidence>
<name>A0A8J5UWD6_9ASCO</name>
<keyword evidence="3" id="KW-0815">Transposition</keyword>
<dbReference type="PROSITE" id="PS50994">
    <property type="entry name" value="INTEGRASE"/>
    <property type="match status" value="1"/>
</dbReference>
<dbReference type="RefSeq" id="XP_049263118.1">
    <property type="nucleotide sequence ID" value="XM_049407438.1"/>
</dbReference>
<keyword evidence="4" id="KW-0645">Protease</keyword>
<comment type="catalytic activity">
    <reaction evidence="20">
        <text>DNA(n) + a 2'-deoxyribonucleoside 5'-triphosphate = DNA(n+1) + diphosphate</text>
        <dbReference type="Rhea" id="RHEA:22508"/>
        <dbReference type="Rhea" id="RHEA-COMP:17339"/>
        <dbReference type="Rhea" id="RHEA-COMP:17340"/>
        <dbReference type="ChEBI" id="CHEBI:33019"/>
        <dbReference type="ChEBI" id="CHEBI:61560"/>
        <dbReference type="ChEBI" id="CHEBI:173112"/>
        <dbReference type="EC" id="2.7.7.7"/>
    </reaction>
</comment>
<dbReference type="GeneID" id="73470369"/>
<keyword evidence="17" id="KW-0238">DNA-binding</keyword>
<accession>A0A8J5UWD6</accession>
<evidence type="ECO:0000256" key="7">
    <source>
        <dbReference type="ARBA" id="ARBA00022722"/>
    </source>
</evidence>
<dbReference type="OrthoDB" id="4095857at2759"/>
<dbReference type="GO" id="GO:0006508">
    <property type="term" value="P:proteolysis"/>
    <property type="evidence" value="ECO:0007669"/>
    <property type="project" value="UniProtKB-KW"/>
</dbReference>
<evidence type="ECO:0000256" key="14">
    <source>
        <dbReference type="ARBA" id="ARBA00022908"/>
    </source>
</evidence>
<dbReference type="Pfam" id="PF22936">
    <property type="entry name" value="Pol_BBD"/>
    <property type="match status" value="1"/>
</dbReference>
<keyword evidence="9" id="KW-0547">Nucleotide-binding</keyword>
<dbReference type="GO" id="GO:0004519">
    <property type="term" value="F:endonuclease activity"/>
    <property type="evidence" value="ECO:0007669"/>
    <property type="project" value="UniProtKB-KW"/>
</dbReference>
<comment type="caution">
    <text evidence="22">The sequence shown here is derived from an EMBL/GenBank/DDBJ whole genome shotgun (WGS) entry which is preliminary data.</text>
</comment>
<evidence type="ECO:0000313" key="23">
    <source>
        <dbReference type="Proteomes" id="UP000694255"/>
    </source>
</evidence>
<sequence length="391" mass="42853">MILIRNNCPEINIWEENTVFGTGFSSAKGRCTGSVNMDIFITLLDSIASEKPGDQSDESEKAWSAIAYIDRALMVSEAANISLHLDTAATKHLICDSRYFDELDKTFKSNIYCANGSILHVEGNGTVRIPTKAGRIKLTNVYYTPNGSVSLISVSAAAKQGFTFSFNAQGCTVSSANSSPVLIAPLNASNLYRIPIDCSSCDACNSNKSLVHIPSTTLHSVLYSVGEKLHVDVCGPISTSATGESYFLTIVDDASRYIYCYPIKSTKECASLIITVIRLVSNQNPYGNTVKILQSDNGSEFVNHRLLQELNLRGIHHNLSGPHHSYQNGLAERTHRSIKQVARTLLHQAGAPFGLWSEAVSTATYIFNILPRKFSSDRMLPHKTPYENSLF</sequence>
<dbReference type="EMBL" id="JAGSYN010000159">
    <property type="protein sequence ID" value="KAG7662885.1"/>
    <property type="molecule type" value="Genomic_DNA"/>
</dbReference>
<evidence type="ECO:0000256" key="4">
    <source>
        <dbReference type="ARBA" id="ARBA00022670"/>
    </source>
</evidence>